<dbReference type="PANTHER" id="PTHR36437:SF2">
    <property type="entry name" value="GLYOXALASE_BLEOMYCIN RESISTANCE PROTEIN_DIOXYGENASE"/>
    <property type="match status" value="1"/>
</dbReference>
<name>A0ABR4HVG9_9EURO</name>
<dbReference type="InterPro" id="IPR037523">
    <property type="entry name" value="VOC_core"/>
</dbReference>
<dbReference type="Gene3D" id="3.10.180.10">
    <property type="entry name" value="2,3-Dihydroxybiphenyl 1,2-Dioxygenase, domain 1"/>
    <property type="match status" value="1"/>
</dbReference>
<keyword evidence="3" id="KW-0223">Dioxygenase</keyword>
<dbReference type="InterPro" id="IPR029068">
    <property type="entry name" value="Glyas_Bleomycin-R_OHBP_Dase"/>
</dbReference>
<accession>A0ABR4HVG9</accession>
<dbReference type="PROSITE" id="PS51819">
    <property type="entry name" value="VOC"/>
    <property type="match status" value="1"/>
</dbReference>
<organism evidence="3 4">
    <name type="scientific">Aspergillus granulosus</name>
    <dbReference type="NCBI Taxonomy" id="176169"/>
    <lineage>
        <taxon>Eukaryota</taxon>
        <taxon>Fungi</taxon>
        <taxon>Dikarya</taxon>
        <taxon>Ascomycota</taxon>
        <taxon>Pezizomycotina</taxon>
        <taxon>Eurotiomycetes</taxon>
        <taxon>Eurotiomycetidae</taxon>
        <taxon>Eurotiales</taxon>
        <taxon>Aspergillaceae</taxon>
        <taxon>Aspergillus</taxon>
        <taxon>Aspergillus subgen. Nidulantes</taxon>
    </lineage>
</organism>
<sequence length="157" mass="16964">MSGLNLVTLIVPSYDPAIAFFTQILGFTLLEDKPALTNDGRPKRWVVVHPPAQTPAPSGTPATGGEAGGSRQARAGGASILLAQADGPEQLSIVGRQFSGRVGFFWSVEDFWGTYERLKGSGVEFVTEPRREEYGLVVVFLDCVGNKWDLLGPRTKE</sequence>
<evidence type="ECO:0000313" key="3">
    <source>
        <dbReference type="EMBL" id="KAL2819484.1"/>
    </source>
</evidence>
<reference evidence="3 4" key="1">
    <citation type="submission" date="2024-07" db="EMBL/GenBank/DDBJ databases">
        <title>Section-level genome sequencing and comparative genomics of Aspergillus sections Usti and Cavernicolus.</title>
        <authorList>
            <consortium name="Lawrence Berkeley National Laboratory"/>
            <person name="Nybo J.L."/>
            <person name="Vesth T.C."/>
            <person name="Theobald S."/>
            <person name="Frisvad J.C."/>
            <person name="Larsen T.O."/>
            <person name="Kjaerboelling I."/>
            <person name="Rothschild-Mancinelli K."/>
            <person name="Lyhne E.K."/>
            <person name="Kogle M.E."/>
            <person name="Barry K."/>
            <person name="Clum A."/>
            <person name="Na H."/>
            <person name="Ledsgaard L."/>
            <person name="Lin J."/>
            <person name="Lipzen A."/>
            <person name="Kuo A."/>
            <person name="Riley R."/>
            <person name="Mondo S."/>
            <person name="Labutti K."/>
            <person name="Haridas S."/>
            <person name="Pangalinan J."/>
            <person name="Salamov A.A."/>
            <person name="Simmons B.A."/>
            <person name="Magnuson J.K."/>
            <person name="Chen J."/>
            <person name="Drula E."/>
            <person name="Henrissat B."/>
            <person name="Wiebenga A."/>
            <person name="Lubbers R.J."/>
            <person name="Gomes A.C."/>
            <person name="Makela M.R."/>
            <person name="Stajich J."/>
            <person name="Grigoriev I.V."/>
            <person name="Mortensen U.H."/>
            <person name="De Vries R.P."/>
            <person name="Baker S.E."/>
            <person name="Andersen M.R."/>
        </authorList>
    </citation>
    <scope>NUCLEOTIDE SEQUENCE [LARGE SCALE GENOMIC DNA]</scope>
    <source>
        <strain evidence="3 4">CBS 588.65</strain>
    </source>
</reference>
<dbReference type="PANTHER" id="PTHR36437">
    <property type="entry name" value="GLYOXALASE/BLEOMYCIN RESISTANCE PROTEIN/DIOXYGENASE"/>
    <property type="match status" value="1"/>
</dbReference>
<dbReference type="InterPro" id="IPR004360">
    <property type="entry name" value="Glyas_Fos-R_dOase_dom"/>
</dbReference>
<dbReference type="Proteomes" id="UP001610334">
    <property type="component" value="Unassembled WGS sequence"/>
</dbReference>
<proteinExistence type="predicted"/>
<dbReference type="Pfam" id="PF00903">
    <property type="entry name" value="Glyoxalase"/>
    <property type="match status" value="1"/>
</dbReference>
<feature type="domain" description="VOC" evidence="2">
    <location>
        <begin position="3"/>
        <end position="153"/>
    </location>
</feature>
<keyword evidence="4" id="KW-1185">Reference proteome</keyword>
<dbReference type="SUPFAM" id="SSF54593">
    <property type="entry name" value="Glyoxalase/Bleomycin resistance protein/Dihydroxybiphenyl dioxygenase"/>
    <property type="match status" value="1"/>
</dbReference>
<gene>
    <name evidence="3" type="ORF">BJX63DRAFT_382175</name>
</gene>
<dbReference type="GO" id="GO:0051213">
    <property type="term" value="F:dioxygenase activity"/>
    <property type="evidence" value="ECO:0007669"/>
    <property type="project" value="UniProtKB-KW"/>
</dbReference>
<dbReference type="EMBL" id="JBFXLT010000010">
    <property type="protein sequence ID" value="KAL2819484.1"/>
    <property type="molecule type" value="Genomic_DNA"/>
</dbReference>
<keyword evidence="3" id="KW-0560">Oxidoreductase</keyword>
<comment type="caution">
    <text evidence="3">The sequence shown here is derived from an EMBL/GenBank/DDBJ whole genome shotgun (WGS) entry which is preliminary data.</text>
</comment>
<feature type="region of interest" description="Disordered" evidence="1">
    <location>
        <begin position="49"/>
        <end position="73"/>
    </location>
</feature>
<protein>
    <submittedName>
        <fullName evidence="3">Glyoxalase/Bleomycin resistance protein/Dihydroxybiphenyl dioxygenase</fullName>
    </submittedName>
</protein>
<evidence type="ECO:0000259" key="2">
    <source>
        <dbReference type="PROSITE" id="PS51819"/>
    </source>
</evidence>
<evidence type="ECO:0000313" key="4">
    <source>
        <dbReference type="Proteomes" id="UP001610334"/>
    </source>
</evidence>
<evidence type="ECO:0000256" key="1">
    <source>
        <dbReference type="SAM" id="MobiDB-lite"/>
    </source>
</evidence>